<dbReference type="NCBIfam" id="NF004283">
    <property type="entry name" value="PRK05692.1"/>
    <property type="match status" value="1"/>
</dbReference>
<keyword evidence="3" id="KW-0456">Lyase</keyword>
<dbReference type="InterPro" id="IPR043594">
    <property type="entry name" value="HMGL"/>
</dbReference>
<organism evidence="5">
    <name type="scientific">Aquipseudomonas alcaligenes</name>
    <name type="common">Pseudomonas alcaligenes</name>
    <dbReference type="NCBI Taxonomy" id="43263"/>
    <lineage>
        <taxon>Bacteria</taxon>
        <taxon>Pseudomonadati</taxon>
        <taxon>Pseudomonadota</taxon>
        <taxon>Gammaproteobacteria</taxon>
        <taxon>Pseudomonadales</taxon>
        <taxon>Pseudomonadaceae</taxon>
        <taxon>Aquipseudomonas</taxon>
    </lineage>
</organism>
<evidence type="ECO:0000256" key="2">
    <source>
        <dbReference type="ARBA" id="ARBA00022723"/>
    </source>
</evidence>
<dbReference type="GO" id="GO:0046872">
    <property type="term" value="F:metal ion binding"/>
    <property type="evidence" value="ECO:0007669"/>
    <property type="project" value="UniProtKB-KW"/>
</dbReference>
<comment type="similarity">
    <text evidence="1">Belongs to the HMG-CoA lyase family.</text>
</comment>
<dbReference type="CDD" id="cd07938">
    <property type="entry name" value="DRE_TIM_HMGL"/>
    <property type="match status" value="1"/>
</dbReference>
<feature type="domain" description="Pyruvate carboxyltransferase" evidence="4">
    <location>
        <begin position="7"/>
        <end position="278"/>
    </location>
</feature>
<dbReference type="AlphaFoldDB" id="Q9F132"/>
<evidence type="ECO:0000256" key="1">
    <source>
        <dbReference type="ARBA" id="ARBA00009405"/>
    </source>
</evidence>
<sequence length="305" mass="33392">MNMQPTIEVVEVSPRDGFQSICEPIETQKKISIIEDLVSAGCKRVEIGSFVNPKAVPQMADTSLIAQHFGGRKDFRALALVPNLKGFERALENDVKEMAYVFSASDTHNQKNVGCSTKDSIEALKVLIKTYHSEKDISLRVSIGTAFDCPYQGRILLDRLRSVVSEVLETSDDVEIALCDTTGRATPFQVENAFLEFIKENEARSTRWAFHGHDTYGLGIANAFFAYRSGVRIFDSSAGGLGGCPFAPGASGNIATEDLVYSFEKSGIKTGVEFKSLLDVADVISELPGGKTASHLRLLPRDRLF</sequence>
<proteinExistence type="inferred from homology"/>
<reference evidence="5" key="1">
    <citation type="journal article" date="2003" name="Gene">
        <title>Molecular characterization of an inducible gentisate 1,2-dioxygenase gene, xlnE, from Pseudomonas alcaligenes NCIMB 9867.</title>
        <authorList>
            <person name="Yeo C.C."/>
            <person name="Wong M.V."/>
            <person name="Feng Y."/>
            <person name="Song K.P."/>
            <person name="Poh C.L."/>
        </authorList>
    </citation>
    <scope>NUCLEOTIDE SEQUENCE</scope>
    <source>
        <strain evidence="5">NCIB 9867</strain>
    </source>
</reference>
<dbReference type="PANTHER" id="PTHR42738">
    <property type="entry name" value="HYDROXYMETHYLGLUTARYL-COA LYASE"/>
    <property type="match status" value="1"/>
</dbReference>
<accession>Q9F132</accession>
<keyword evidence="2" id="KW-0479">Metal-binding</keyword>
<dbReference type="InterPro" id="IPR000891">
    <property type="entry name" value="PYR_CT"/>
</dbReference>
<evidence type="ECO:0000256" key="3">
    <source>
        <dbReference type="ARBA" id="ARBA00023239"/>
    </source>
</evidence>
<gene>
    <name evidence="5" type="primary">xlnI</name>
</gene>
<name>Q9F132_AQUAC</name>
<dbReference type="InterPro" id="IPR013785">
    <property type="entry name" value="Aldolase_TIM"/>
</dbReference>
<dbReference type="PANTHER" id="PTHR42738:SF7">
    <property type="entry name" value="HYDROXYMETHYLGLUTARYL-COA LYASE"/>
    <property type="match status" value="1"/>
</dbReference>
<dbReference type="Gene3D" id="3.20.20.70">
    <property type="entry name" value="Aldolase class I"/>
    <property type="match status" value="1"/>
</dbReference>
<dbReference type="EMBL" id="AF173167">
    <property type="protein sequence ID" value="AAG39454.1"/>
    <property type="molecule type" value="Genomic_DNA"/>
</dbReference>
<reference evidence="5" key="2">
    <citation type="submission" date="2017-01" db="EMBL/GenBank/DDBJ databases">
        <authorList>
            <person name="Mah S.A."/>
            <person name="Swanson W.J."/>
            <person name="Moy G.W."/>
            <person name="Vacquier V.D."/>
        </authorList>
    </citation>
    <scope>NUCLEOTIDE SEQUENCE</scope>
    <source>
        <strain evidence="5">NCIB 9867</strain>
    </source>
</reference>
<dbReference type="GO" id="GO:0004419">
    <property type="term" value="F:hydroxymethylglutaryl-CoA lyase activity"/>
    <property type="evidence" value="ECO:0007669"/>
    <property type="project" value="TreeGrafter"/>
</dbReference>
<protein>
    <recommendedName>
        <fullName evidence="4">Pyruvate carboxyltransferase domain-containing protein</fullName>
    </recommendedName>
</protein>
<dbReference type="SUPFAM" id="SSF51569">
    <property type="entry name" value="Aldolase"/>
    <property type="match status" value="1"/>
</dbReference>
<evidence type="ECO:0000313" key="5">
    <source>
        <dbReference type="EMBL" id="AAG39454.1"/>
    </source>
</evidence>
<dbReference type="Pfam" id="PF00682">
    <property type="entry name" value="HMGL-like"/>
    <property type="match status" value="1"/>
</dbReference>
<dbReference type="GO" id="GO:0006552">
    <property type="term" value="P:L-leucine catabolic process"/>
    <property type="evidence" value="ECO:0007669"/>
    <property type="project" value="TreeGrafter"/>
</dbReference>
<evidence type="ECO:0000259" key="4">
    <source>
        <dbReference type="PROSITE" id="PS50991"/>
    </source>
</evidence>
<dbReference type="GO" id="GO:0046951">
    <property type="term" value="P:ketone body biosynthetic process"/>
    <property type="evidence" value="ECO:0007669"/>
    <property type="project" value="TreeGrafter"/>
</dbReference>
<dbReference type="PROSITE" id="PS50991">
    <property type="entry name" value="PYR_CT"/>
    <property type="match status" value="1"/>
</dbReference>